<feature type="compositionally biased region" description="Polar residues" evidence="6">
    <location>
        <begin position="39"/>
        <end position="59"/>
    </location>
</feature>
<comment type="subcellular location">
    <subcellularLocation>
        <location evidence="1">Endomembrane system</location>
        <topology evidence="1">Multi-pass membrane protein</topology>
    </subcellularLocation>
</comment>
<dbReference type="InterPro" id="IPR015131">
    <property type="entry name" value="Killer_tox_Kp4"/>
</dbReference>
<evidence type="ECO:0000256" key="6">
    <source>
        <dbReference type="SAM" id="MobiDB-lite"/>
    </source>
</evidence>
<evidence type="ECO:0000256" key="5">
    <source>
        <dbReference type="ARBA" id="ARBA00023136"/>
    </source>
</evidence>
<dbReference type="GO" id="GO:0012505">
    <property type="term" value="C:endomembrane system"/>
    <property type="evidence" value="ECO:0007669"/>
    <property type="project" value="UniProtKB-SubCell"/>
</dbReference>
<dbReference type="AlphaFoldDB" id="A0A4U0USV2"/>
<name>A0A4U0USV2_9PEZI</name>
<comment type="caution">
    <text evidence="10">The sequence shown here is derived from an EMBL/GenBank/DDBJ whole genome shotgun (WGS) entry which is preliminary data.</text>
</comment>
<feature type="transmembrane region" description="Helical" evidence="7">
    <location>
        <begin position="384"/>
        <end position="402"/>
    </location>
</feature>
<evidence type="ECO:0000256" key="4">
    <source>
        <dbReference type="ARBA" id="ARBA00022989"/>
    </source>
</evidence>
<feature type="chain" id="PRO_5020988265" description="Killer toxin Kp4 domain-containing protein" evidence="8">
    <location>
        <begin position="27"/>
        <end position="580"/>
    </location>
</feature>
<dbReference type="PANTHER" id="PTHR23501:SF191">
    <property type="entry name" value="VACUOLAR BASIC AMINO ACID TRANSPORTER 4"/>
    <property type="match status" value="1"/>
</dbReference>
<evidence type="ECO:0000256" key="3">
    <source>
        <dbReference type="ARBA" id="ARBA00022692"/>
    </source>
</evidence>
<dbReference type="GO" id="GO:0005886">
    <property type="term" value="C:plasma membrane"/>
    <property type="evidence" value="ECO:0007669"/>
    <property type="project" value="TreeGrafter"/>
</dbReference>
<feature type="transmembrane region" description="Helical" evidence="7">
    <location>
        <begin position="283"/>
        <end position="305"/>
    </location>
</feature>
<proteinExistence type="predicted"/>
<dbReference type="InterPro" id="IPR036259">
    <property type="entry name" value="MFS_trans_sf"/>
</dbReference>
<feature type="transmembrane region" description="Helical" evidence="7">
    <location>
        <begin position="312"/>
        <end position="335"/>
    </location>
</feature>
<evidence type="ECO:0000256" key="7">
    <source>
        <dbReference type="SAM" id="Phobius"/>
    </source>
</evidence>
<reference evidence="10 11" key="1">
    <citation type="submission" date="2017-03" db="EMBL/GenBank/DDBJ databases">
        <title>Genomes of endolithic fungi from Antarctica.</title>
        <authorList>
            <person name="Coleine C."/>
            <person name="Masonjones S."/>
            <person name="Stajich J.E."/>
        </authorList>
    </citation>
    <scope>NUCLEOTIDE SEQUENCE [LARGE SCALE GENOMIC DNA]</scope>
    <source>
        <strain evidence="10 11">CCFEE 5311</strain>
    </source>
</reference>
<keyword evidence="5 7" id="KW-0472">Membrane</keyword>
<sequence>MTRSVEIMQPNVMLALALLVAGGVDSQTALAAVDEDRSSQVQPTSGTDCDGSDTQPTSNTDHDFSDFQAMPGNDSQAVPCSIFDIDPGAYDGSGTVLQRLIDAMQTVDASWQYRNGDRIACIPGSYEINVSDDGAIGVNGGICSFLQATSSGVQGGVIKGLVQELQKHGCNACGSIPTTSQNDVSKGELTVNFEPAKANDGSTFVECFDSAYMTGNYARRIALNLHEFKNATWLILGYILTESTFFPMIYGHRRTTIFAATLLCTGLVLCTLSYGFWPLVLSRIVVGTGTSGLELLIVIIINDLVQLYELPLWTSATNVFCTLGLMLGGPVGAALTDHVGYQSVFAIEVCAMALTIIVLFTTLRLPESKDQSSPHAAKRIEFPSAALLLLAVGAPLFAINLGGQVFPWSHPLVIVLLSTTPLFVAGFYYVDTRIAITPILRYSFGTYVAARSFTNPTGFSDWALTCFYLGGPLGTVFAGLLVNRYRRFKPFLQLNILADIVIYTCFAAGFIKPEKPMYAPILVFTGACEGVSEGLWLVALLSLVDDRDRPLIYAFFDSALSMAEAWLCSSDSPLNVVQTR</sequence>
<dbReference type="PANTHER" id="PTHR23501">
    <property type="entry name" value="MAJOR FACILITATOR SUPERFAMILY"/>
    <property type="match status" value="1"/>
</dbReference>
<dbReference type="EMBL" id="NAJP01000041">
    <property type="protein sequence ID" value="TKA39064.1"/>
    <property type="molecule type" value="Genomic_DNA"/>
</dbReference>
<dbReference type="OrthoDB" id="4177994at2759"/>
<dbReference type="Gene3D" id="3.30.430.10">
    <property type="entry name" value="Killer Toxin P4, subunit A"/>
    <property type="match status" value="1"/>
</dbReference>
<feature type="signal peptide" evidence="8">
    <location>
        <begin position="1"/>
        <end position="26"/>
    </location>
</feature>
<gene>
    <name evidence="10" type="ORF">B0A54_09661</name>
</gene>
<evidence type="ECO:0000256" key="2">
    <source>
        <dbReference type="ARBA" id="ARBA00022448"/>
    </source>
</evidence>
<dbReference type="GO" id="GO:0015174">
    <property type="term" value="F:basic amino acid transmembrane transporter activity"/>
    <property type="evidence" value="ECO:0007669"/>
    <property type="project" value="TreeGrafter"/>
</dbReference>
<evidence type="ECO:0000256" key="1">
    <source>
        <dbReference type="ARBA" id="ARBA00004127"/>
    </source>
</evidence>
<dbReference type="InterPro" id="IPR011701">
    <property type="entry name" value="MFS"/>
</dbReference>
<accession>A0A4U0USV2</accession>
<dbReference type="InterPro" id="IPR011329">
    <property type="entry name" value="Killer_tox_Kp4/SMK"/>
</dbReference>
<keyword evidence="8" id="KW-0732">Signal</keyword>
<dbReference type="GO" id="GO:0005576">
    <property type="term" value="C:extracellular region"/>
    <property type="evidence" value="ECO:0007669"/>
    <property type="project" value="InterPro"/>
</dbReference>
<protein>
    <recommendedName>
        <fullName evidence="9">Killer toxin Kp4 domain-containing protein</fullName>
    </recommendedName>
</protein>
<dbReference type="Pfam" id="PF09044">
    <property type="entry name" value="Kp4"/>
    <property type="match status" value="1"/>
</dbReference>
<dbReference type="Pfam" id="PF07690">
    <property type="entry name" value="MFS_1"/>
    <property type="match status" value="1"/>
</dbReference>
<evidence type="ECO:0000256" key="8">
    <source>
        <dbReference type="SAM" id="SignalP"/>
    </source>
</evidence>
<evidence type="ECO:0000259" key="9">
    <source>
        <dbReference type="Pfam" id="PF09044"/>
    </source>
</evidence>
<keyword evidence="3 7" id="KW-0812">Transmembrane</keyword>
<keyword evidence="2" id="KW-0813">Transport</keyword>
<feature type="transmembrane region" description="Helical" evidence="7">
    <location>
        <begin position="257"/>
        <end position="277"/>
    </location>
</feature>
<feature type="transmembrane region" description="Helical" evidence="7">
    <location>
        <begin position="408"/>
        <end position="429"/>
    </location>
</feature>
<keyword evidence="4 7" id="KW-1133">Transmembrane helix</keyword>
<dbReference type="Gene3D" id="1.20.1250.20">
    <property type="entry name" value="MFS general substrate transporter like domains"/>
    <property type="match status" value="2"/>
</dbReference>
<dbReference type="SUPFAM" id="SSF103473">
    <property type="entry name" value="MFS general substrate transporter"/>
    <property type="match status" value="1"/>
</dbReference>
<feature type="transmembrane region" description="Helical" evidence="7">
    <location>
        <begin position="341"/>
        <end position="363"/>
    </location>
</feature>
<dbReference type="SUPFAM" id="SSF55221">
    <property type="entry name" value="Yeast killer toxins"/>
    <property type="match status" value="1"/>
</dbReference>
<feature type="region of interest" description="Disordered" evidence="6">
    <location>
        <begin position="31"/>
        <end position="70"/>
    </location>
</feature>
<feature type="transmembrane region" description="Helical" evidence="7">
    <location>
        <begin position="462"/>
        <end position="482"/>
    </location>
</feature>
<evidence type="ECO:0000313" key="11">
    <source>
        <dbReference type="Proteomes" id="UP000310066"/>
    </source>
</evidence>
<evidence type="ECO:0000313" key="10">
    <source>
        <dbReference type="EMBL" id="TKA39064.1"/>
    </source>
</evidence>
<organism evidence="10 11">
    <name type="scientific">Friedmanniomyces endolithicus</name>
    <dbReference type="NCBI Taxonomy" id="329885"/>
    <lineage>
        <taxon>Eukaryota</taxon>
        <taxon>Fungi</taxon>
        <taxon>Dikarya</taxon>
        <taxon>Ascomycota</taxon>
        <taxon>Pezizomycotina</taxon>
        <taxon>Dothideomycetes</taxon>
        <taxon>Dothideomycetidae</taxon>
        <taxon>Mycosphaerellales</taxon>
        <taxon>Teratosphaeriaceae</taxon>
        <taxon>Friedmanniomyces</taxon>
    </lineage>
</organism>
<dbReference type="GO" id="GO:0000329">
    <property type="term" value="C:fungal-type vacuole membrane"/>
    <property type="evidence" value="ECO:0007669"/>
    <property type="project" value="TreeGrafter"/>
</dbReference>
<feature type="transmembrane region" description="Helical" evidence="7">
    <location>
        <begin position="517"/>
        <end position="544"/>
    </location>
</feature>
<feature type="domain" description="Killer toxin Kp4" evidence="9">
    <location>
        <begin position="96"/>
        <end position="193"/>
    </location>
</feature>
<feature type="transmembrane region" description="Helical" evidence="7">
    <location>
        <begin position="494"/>
        <end position="511"/>
    </location>
</feature>
<dbReference type="Proteomes" id="UP000310066">
    <property type="component" value="Unassembled WGS sequence"/>
</dbReference>